<reference evidence="2 3" key="1">
    <citation type="submission" date="2023-01" db="EMBL/GenBank/DDBJ databases">
        <title>Genomes from the Australian National Cyanobacteria Reference Collection.</title>
        <authorList>
            <person name="Willis A."/>
            <person name="Lee E.M.F."/>
        </authorList>
    </citation>
    <scope>NUCLEOTIDE SEQUENCE [LARGE SCALE GENOMIC DNA]</scope>
    <source>
        <strain evidence="2 3">CS-1226</strain>
    </source>
</reference>
<keyword evidence="1" id="KW-0175">Coiled coil</keyword>
<evidence type="ECO:0000256" key="1">
    <source>
        <dbReference type="SAM" id="Coils"/>
    </source>
</evidence>
<accession>A0ABT5ALE8</accession>
<gene>
    <name evidence="2" type="ORF">PN451_15655</name>
</gene>
<comment type="caution">
    <text evidence="2">The sequence shown here is derived from an EMBL/GenBank/DDBJ whole genome shotgun (WGS) entry which is preliminary data.</text>
</comment>
<feature type="coiled-coil region" evidence="1">
    <location>
        <begin position="61"/>
        <end position="88"/>
    </location>
</feature>
<evidence type="ECO:0008006" key="4">
    <source>
        <dbReference type="Google" id="ProtNLM"/>
    </source>
</evidence>
<dbReference type="InterPro" id="IPR054639">
    <property type="entry name" value="Npun_F5560-like"/>
</dbReference>
<name>A0ABT5ALE8_9CYAN</name>
<proteinExistence type="predicted"/>
<sequence>MNESDIPNIPELSTEISRLQEELQLRDQLVEQLSQELLRLVKGNTNFTPPQSEPGIKLSQLQVLRDQLQSVEEQMRCYQEEIRTRDTEIYQLRQSVQKLTDQSRMLQQVIEELPQIYRRKLEERIKPMRDQVVILQRENRQLQAELQSVSYRLALKNRHTNHRGIDLPTFPRAKVATDHISAPQNT</sequence>
<dbReference type="RefSeq" id="WP_271796971.1">
    <property type="nucleotide sequence ID" value="NZ_JAQMUC010000086.1"/>
</dbReference>
<evidence type="ECO:0000313" key="2">
    <source>
        <dbReference type="EMBL" id="MDB9537245.1"/>
    </source>
</evidence>
<dbReference type="NCBIfam" id="NF045622">
    <property type="entry name" value="Npun_F5560_fam"/>
    <property type="match status" value="1"/>
</dbReference>
<protein>
    <recommendedName>
        <fullName evidence="4">Basic region leucine zipper</fullName>
    </recommendedName>
</protein>
<dbReference type="EMBL" id="JAQMUC010000086">
    <property type="protein sequence ID" value="MDB9537245.1"/>
    <property type="molecule type" value="Genomic_DNA"/>
</dbReference>
<evidence type="ECO:0000313" key="3">
    <source>
        <dbReference type="Proteomes" id="UP001211249"/>
    </source>
</evidence>
<dbReference type="Proteomes" id="UP001211249">
    <property type="component" value="Unassembled WGS sequence"/>
</dbReference>
<keyword evidence="3" id="KW-1185">Reference proteome</keyword>
<feature type="coiled-coil region" evidence="1">
    <location>
        <begin position="118"/>
        <end position="152"/>
    </location>
</feature>
<organism evidence="2 3">
    <name type="scientific">Dolichospermum planctonicum CS-1226</name>
    <dbReference type="NCBI Taxonomy" id="3021751"/>
    <lineage>
        <taxon>Bacteria</taxon>
        <taxon>Bacillati</taxon>
        <taxon>Cyanobacteriota</taxon>
        <taxon>Cyanophyceae</taxon>
        <taxon>Nostocales</taxon>
        <taxon>Aphanizomenonaceae</taxon>
        <taxon>Dolichospermum</taxon>
        <taxon>Dolichospermum planctonicum</taxon>
    </lineage>
</organism>